<proteinExistence type="predicted"/>
<evidence type="ECO:0000313" key="2">
    <source>
        <dbReference type="Proteomes" id="UP000653631"/>
    </source>
</evidence>
<dbReference type="Proteomes" id="UP000653631">
    <property type="component" value="Unassembled WGS sequence"/>
</dbReference>
<sequence length="108" mass="11973">MVVLTPEVKHYDLVEGVKINVCQIFHSFILSSNVLTIVRVSPGWVNGEGPVLRILWQINEVLPSHTACQGGWGTLLSFYPFLRKANFLDKVGGISRPSPVKSLQLVDT</sequence>
<evidence type="ECO:0000313" key="1">
    <source>
        <dbReference type="EMBL" id="GIC72252.1"/>
    </source>
</evidence>
<gene>
    <name evidence="1" type="ORF">LF01B1_12670</name>
</gene>
<reference evidence="1 2" key="1">
    <citation type="submission" date="2021-01" db="EMBL/GenBank/DDBJ databases">
        <title>Development of a method for detection of lactic acid bacteria that cause putrefactive shochu mash.</title>
        <authorList>
            <person name="Takashita H."/>
            <person name="Fujihara E."/>
            <person name="Takayama K."/>
            <person name="Yamamoto H."/>
            <person name="Mizutani M."/>
            <person name="Kajiwara Y."/>
        </authorList>
    </citation>
    <scope>NUCLEOTIDE SEQUENCE [LARGE SCALE GENOMIC DNA]</scope>
    <source>
        <strain evidence="1 2">01-B1</strain>
    </source>
</reference>
<name>A0ABD0ALE7_LIMFE</name>
<organism evidence="1 2">
    <name type="scientific">Limosilactobacillus fermentum</name>
    <name type="common">Lactobacillus fermentum</name>
    <dbReference type="NCBI Taxonomy" id="1613"/>
    <lineage>
        <taxon>Bacteria</taxon>
        <taxon>Bacillati</taxon>
        <taxon>Bacillota</taxon>
        <taxon>Bacilli</taxon>
        <taxon>Lactobacillales</taxon>
        <taxon>Lactobacillaceae</taxon>
        <taxon>Limosilactobacillus</taxon>
    </lineage>
</organism>
<dbReference type="AlphaFoldDB" id="A0ABD0ALE7"/>
<comment type="caution">
    <text evidence="1">The sequence shown here is derived from an EMBL/GenBank/DDBJ whole genome shotgun (WGS) entry which is preliminary data.</text>
</comment>
<accession>A0ABD0ALE7</accession>
<dbReference type="EMBL" id="BOLH01000012">
    <property type="protein sequence ID" value="GIC72252.1"/>
    <property type="molecule type" value="Genomic_DNA"/>
</dbReference>
<protein>
    <submittedName>
        <fullName evidence="1">Uncharacterized protein</fullName>
    </submittedName>
</protein>